<protein>
    <submittedName>
        <fullName evidence="1">CopG family transcriptional regulator</fullName>
    </submittedName>
</protein>
<sequence length="81" mass="8986">MKTAISVPDDDFQRFERVAARNGMSRSEFYRRAGRKLADELEGSSALTAIAAAVLAHHGQPSEDGLFLGESRRIMDTDSDW</sequence>
<accession>A0ABV8Q9E5</accession>
<dbReference type="Gene3D" id="1.10.1220.10">
    <property type="entry name" value="Met repressor-like"/>
    <property type="match status" value="1"/>
</dbReference>
<gene>
    <name evidence="1" type="ORF">ACFOYW_11250</name>
</gene>
<evidence type="ECO:0000313" key="2">
    <source>
        <dbReference type="Proteomes" id="UP001595900"/>
    </source>
</evidence>
<name>A0ABV8Q9E5_9MICO</name>
<comment type="caution">
    <text evidence="1">The sequence shown here is derived from an EMBL/GenBank/DDBJ whole genome shotgun (WGS) entry which is preliminary data.</text>
</comment>
<organism evidence="1 2">
    <name type="scientific">Gryllotalpicola reticulitermitis</name>
    <dbReference type="NCBI Taxonomy" id="1184153"/>
    <lineage>
        <taxon>Bacteria</taxon>
        <taxon>Bacillati</taxon>
        <taxon>Actinomycetota</taxon>
        <taxon>Actinomycetes</taxon>
        <taxon>Micrococcales</taxon>
        <taxon>Microbacteriaceae</taxon>
        <taxon>Gryllotalpicola</taxon>
    </lineage>
</organism>
<evidence type="ECO:0000313" key="1">
    <source>
        <dbReference type="EMBL" id="MFC4243953.1"/>
    </source>
</evidence>
<dbReference type="Proteomes" id="UP001595900">
    <property type="component" value="Unassembled WGS sequence"/>
</dbReference>
<dbReference type="EMBL" id="JBHSCN010000005">
    <property type="protein sequence ID" value="MFC4243953.1"/>
    <property type="molecule type" value="Genomic_DNA"/>
</dbReference>
<dbReference type="InterPro" id="IPR013321">
    <property type="entry name" value="Arc_rbn_hlx_hlx"/>
</dbReference>
<reference evidence="2" key="1">
    <citation type="journal article" date="2019" name="Int. J. Syst. Evol. Microbiol.">
        <title>The Global Catalogue of Microorganisms (GCM) 10K type strain sequencing project: providing services to taxonomists for standard genome sequencing and annotation.</title>
        <authorList>
            <consortium name="The Broad Institute Genomics Platform"/>
            <consortium name="The Broad Institute Genome Sequencing Center for Infectious Disease"/>
            <person name="Wu L."/>
            <person name="Ma J."/>
        </authorList>
    </citation>
    <scope>NUCLEOTIDE SEQUENCE [LARGE SCALE GENOMIC DNA]</scope>
    <source>
        <strain evidence="2">CGMCC 1.10363</strain>
    </source>
</reference>
<dbReference type="RefSeq" id="WP_390229025.1">
    <property type="nucleotide sequence ID" value="NZ_JBHSCN010000005.1"/>
</dbReference>
<keyword evidence="2" id="KW-1185">Reference proteome</keyword>
<proteinExistence type="predicted"/>